<dbReference type="AlphaFoldDB" id="F8ES97"/>
<sequence length="97" mass="11376">MAQKDVYYNRVARQLEQAGENSRQWKESSFDIVRACRQRMFWLSSCRVVGALLITLAIFLLQMPQFFPWDSRWLDGLVAVGLVIMVIPQALIRWQKS</sequence>
<keyword evidence="1" id="KW-0812">Transmembrane</keyword>
<evidence type="ECO:0000313" key="2">
    <source>
        <dbReference type="EMBL" id="AEI37672.1"/>
    </source>
</evidence>
<organism evidence="2 3">
    <name type="scientific">Zymomonas mobilis subsp. pomaceae (strain ATCC 29192 / DSM 22645 / JCM 10191 / CCUG 17912 / NBRC 13757 / NCIMB 11200 / NRRL B-4491 / Barker I)</name>
    <dbReference type="NCBI Taxonomy" id="579138"/>
    <lineage>
        <taxon>Bacteria</taxon>
        <taxon>Pseudomonadati</taxon>
        <taxon>Pseudomonadota</taxon>
        <taxon>Alphaproteobacteria</taxon>
        <taxon>Sphingomonadales</taxon>
        <taxon>Zymomonadaceae</taxon>
        <taxon>Zymomonas</taxon>
    </lineage>
</organism>
<dbReference type="HOGENOM" id="CLU_2346007_0_0_5"/>
<keyword evidence="1" id="KW-1133">Transmembrane helix</keyword>
<proteinExistence type="predicted"/>
<name>F8ES97_ZYMMT</name>
<feature type="transmembrane region" description="Helical" evidence="1">
    <location>
        <begin position="40"/>
        <end position="61"/>
    </location>
</feature>
<protein>
    <submittedName>
        <fullName evidence="2">Uncharacterized protein</fullName>
    </submittedName>
</protein>
<reference evidence="2 3" key="1">
    <citation type="journal article" date="2011" name="J. Bacteriol.">
        <title>Genome sequence of the ethanol-producing Zymomonas mobilis subsp. pomaceae lectotype strain ATCC 29192.</title>
        <authorList>
            <person name="Kouvelis V.N."/>
            <person name="Davenport K.W."/>
            <person name="Brettin T.S."/>
            <person name="Bruce D."/>
            <person name="Detter C."/>
            <person name="Han C.S."/>
            <person name="Nolan M."/>
            <person name="Tapia R."/>
            <person name="Damoulaki A."/>
            <person name="Kyrpides N.C."/>
            <person name="Typas M.A."/>
            <person name="Pappas K.M."/>
        </authorList>
    </citation>
    <scope>NUCLEOTIDE SEQUENCE [LARGE SCALE GENOMIC DNA]</scope>
    <source>
        <strain evidence="3">ATCC 29192 / DSM 22645 / JCM 10191 / CCUG 17912 / NBRC 13757 / NCIMB 11200 / NRRL B-4491 / Barker I</strain>
    </source>
</reference>
<feature type="transmembrane region" description="Helical" evidence="1">
    <location>
        <begin position="73"/>
        <end position="92"/>
    </location>
</feature>
<accession>F8ES97</accession>
<dbReference type="STRING" id="579138.Zymop_0771"/>
<dbReference type="PATRIC" id="fig|579138.3.peg.812"/>
<dbReference type="RefSeq" id="WP_013934068.1">
    <property type="nucleotide sequence ID" value="NC_015709.1"/>
</dbReference>
<dbReference type="EMBL" id="CP002865">
    <property type="protein sequence ID" value="AEI37672.1"/>
    <property type="molecule type" value="Genomic_DNA"/>
</dbReference>
<dbReference type="KEGG" id="zmp:Zymop_0771"/>
<evidence type="ECO:0000256" key="1">
    <source>
        <dbReference type="SAM" id="Phobius"/>
    </source>
</evidence>
<evidence type="ECO:0000313" key="3">
    <source>
        <dbReference type="Proteomes" id="UP000000491"/>
    </source>
</evidence>
<dbReference type="Proteomes" id="UP000000491">
    <property type="component" value="Chromosome"/>
</dbReference>
<keyword evidence="1" id="KW-0472">Membrane</keyword>
<gene>
    <name evidence="2" type="ordered locus">Zymop_0771</name>
</gene>